<evidence type="ECO:0000313" key="3">
    <source>
        <dbReference type="Proteomes" id="UP000320762"/>
    </source>
</evidence>
<proteinExistence type="predicted"/>
<feature type="compositionally biased region" description="Basic and acidic residues" evidence="1">
    <location>
        <begin position="38"/>
        <end position="50"/>
    </location>
</feature>
<dbReference type="PANTHER" id="PTHR40462:SF1">
    <property type="entry name" value="EXPRESSED PROTEIN"/>
    <property type="match status" value="1"/>
</dbReference>
<evidence type="ECO:0000313" key="2">
    <source>
        <dbReference type="EMBL" id="TRM70225.1"/>
    </source>
</evidence>
<reference evidence="2 3" key="1">
    <citation type="journal article" date="2019" name="New Phytol.">
        <title>Comparative genomics reveals unique wood-decay strategies and fruiting body development in the Schizophyllaceae.</title>
        <authorList>
            <person name="Almasi E."/>
            <person name="Sahu N."/>
            <person name="Krizsan K."/>
            <person name="Balint B."/>
            <person name="Kovacs G.M."/>
            <person name="Kiss B."/>
            <person name="Cseklye J."/>
            <person name="Drula E."/>
            <person name="Henrissat B."/>
            <person name="Nagy I."/>
            <person name="Chovatia M."/>
            <person name="Adam C."/>
            <person name="LaButti K."/>
            <person name="Lipzen A."/>
            <person name="Riley R."/>
            <person name="Grigoriev I.V."/>
            <person name="Nagy L.G."/>
        </authorList>
    </citation>
    <scope>NUCLEOTIDE SEQUENCE [LARGE SCALE GENOMIC DNA]</scope>
    <source>
        <strain evidence="2 3">NL-1724</strain>
    </source>
</reference>
<evidence type="ECO:0000256" key="1">
    <source>
        <dbReference type="SAM" id="MobiDB-lite"/>
    </source>
</evidence>
<dbReference type="Proteomes" id="UP000320762">
    <property type="component" value="Unassembled WGS sequence"/>
</dbReference>
<comment type="caution">
    <text evidence="2">The sequence shown here is derived from an EMBL/GenBank/DDBJ whole genome shotgun (WGS) entry which is preliminary data.</text>
</comment>
<sequence>MDFVNKISGNEKQERSSGGGGGMMDKVNNGLGGGQSGEKNEGESALERRRFQPLTTYQMPLTRVSCCHGTGFAFAVVLTSVVGVDFAQERMGQGSQNNESAVEQAKDEKISDGIRSGYKGATGKDIPIQDK</sequence>
<accession>A0A550CZL3</accession>
<feature type="region of interest" description="Disordered" evidence="1">
    <location>
        <begin position="91"/>
        <end position="131"/>
    </location>
</feature>
<dbReference type="PANTHER" id="PTHR40462">
    <property type="entry name" value="CHROMOSOME 1, WHOLE GENOME SHOTGUN SEQUENCE"/>
    <property type="match status" value="1"/>
</dbReference>
<organism evidence="2 3">
    <name type="scientific">Schizophyllum amplum</name>
    <dbReference type="NCBI Taxonomy" id="97359"/>
    <lineage>
        <taxon>Eukaryota</taxon>
        <taxon>Fungi</taxon>
        <taxon>Dikarya</taxon>
        <taxon>Basidiomycota</taxon>
        <taxon>Agaricomycotina</taxon>
        <taxon>Agaricomycetes</taxon>
        <taxon>Agaricomycetidae</taxon>
        <taxon>Agaricales</taxon>
        <taxon>Schizophyllaceae</taxon>
        <taxon>Schizophyllum</taxon>
    </lineage>
</organism>
<protein>
    <submittedName>
        <fullName evidence="2">Uncharacterized protein</fullName>
    </submittedName>
</protein>
<dbReference type="OrthoDB" id="3050608at2759"/>
<dbReference type="EMBL" id="VDMD01000001">
    <property type="protein sequence ID" value="TRM70225.1"/>
    <property type="molecule type" value="Genomic_DNA"/>
</dbReference>
<name>A0A550CZL3_9AGAR</name>
<feature type="region of interest" description="Disordered" evidence="1">
    <location>
        <begin position="1"/>
        <end position="51"/>
    </location>
</feature>
<keyword evidence="3" id="KW-1185">Reference proteome</keyword>
<dbReference type="AlphaFoldDB" id="A0A550CZL3"/>
<gene>
    <name evidence="2" type="ORF">BD626DRAFT_476688</name>
</gene>